<dbReference type="EMBL" id="MOOB01000003">
    <property type="protein sequence ID" value="OQE94684.1"/>
    <property type="molecule type" value="Genomic_DNA"/>
</dbReference>
<reference evidence="2" key="1">
    <citation type="journal article" date="2017" name="Nat. Microbiol.">
        <title>Global analysis of biosynthetic gene clusters reveals vast potential of secondary metabolite production in Penicillium species.</title>
        <authorList>
            <person name="Nielsen J.C."/>
            <person name="Grijseels S."/>
            <person name="Prigent S."/>
            <person name="Ji B."/>
            <person name="Dainat J."/>
            <person name="Nielsen K.F."/>
            <person name="Frisvad J.C."/>
            <person name="Workman M."/>
            <person name="Nielsen J."/>
        </authorList>
    </citation>
    <scope>NUCLEOTIDE SEQUENCE [LARGE SCALE GENOMIC DNA]</scope>
    <source>
        <strain evidence="2">IBT 13039</strain>
    </source>
</reference>
<dbReference type="CDD" id="cd12148">
    <property type="entry name" value="fungal_TF_MHR"/>
    <property type="match status" value="1"/>
</dbReference>
<protein>
    <recommendedName>
        <fullName evidence="3">Transcription factor domain-containing protein</fullName>
    </recommendedName>
</protein>
<gene>
    <name evidence="1" type="ORF">PENNAL_c0003G01580</name>
</gene>
<dbReference type="Proteomes" id="UP000191691">
    <property type="component" value="Unassembled WGS sequence"/>
</dbReference>
<dbReference type="AlphaFoldDB" id="A0A1V6Z5C0"/>
<sequence length="169" mass="19828">MTKEKEYVARRSLWYLYSIEVVHSIRDGMPPILTRDWIGYALPEAGKDADWLLIQYQHVNALSSAVNTLYSQRALCQTLDERERNQDQTHKTPESWRTGLPIHLQNIHQHETGYVTLDDQKTRRLTLTMIHKCHEAIFIIFFPWTGSQSKGLISEHYRKRSMELCVKSA</sequence>
<proteinExistence type="predicted"/>
<name>A0A1V6Z5C0_PENNA</name>
<keyword evidence="2" id="KW-1185">Reference proteome</keyword>
<comment type="caution">
    <text evidence="1">The sequence shown here is derived from an EMBL/GenBank/DDBJ whole genome shotgun (WGS) entry which is preliminary data.</text>
</comment>
<organism evidence="1 2">
    <name type="scientific">Penicillium nalgiovense</name>
    <dbReference type="NCBI Taxonomy" id="60175"/>
    <lineage>
        <taxon>Eukaryota</taxon>
        <taxon>Fungi</taxon>
        <taxon>Dikarya</taxon>
        <taxon>Ascomycota</taxon>
        <taxon>Pezizomycotina</taxon>
        <taxon>Eurotiomycetes</taxon>
        <taxon>Eurotiomycetidae</taxon>
        <taxon>Eurotiales</taxon>
        <taxon>Aspergillaceae</taxon>
        <taxon>Penicillium</taxon>
    </lineage>
</organism>
<evidence type="ECO:0000313" key="1">
    <source>
        <dbReference type="EMBL" id="OQE94684.1"/>
    </source>
</evidence>
<dbReference type="STRING" id="60175.A0A1V6Z5C0"/>
<evidence type="ECO:0000313" key="2">
    <source>
        <dbReference type="Proteomes" id="UP000191691"/>
    </source>
</evidence>
<accession>A0A1V6Z5C0</accession>
<evidence type="ECO:0008006" key="3">
    <source>
        <dbReference type="Google" id="ProtNLM"/>
    </source>
</evidence>
<dbReference type="OMA" id="RSLWYLY"/>